<name>A0A169PHH1_STRLU</name>
<dbReference type="SUPFAM" id="SSF51971">
    <property type="entry name" value="Nucleotide-binding domain"/>
    <property type="match status" value="1"/>
</dbReference>
<keyword evidence="4" id="KW-1185">Reference proteome</keyword>
<dbReference type="Pfam" id="PF01266">
    <property type="entry name" value="DAO"/>
    <property type="match status" value="1"/>
</dbReference>
<proteinExistence type="predicted"/>
<dbReference type="InterPro" id="IPR006076">
    <property type="entry name" value="FAD-dep_OxRdtase"/>
</dbReference>
<protein>
    <recommendedName>
        <fullName evidence="2">FAD dependent oxidoreductase domain-containing protein</fullName>
    </recommendedName>
</protein>
<evidence type="ECO:0000313" key="4">
    <source>
        <dbReference type="Proteomes" id="UP000217676"/>
    </source>
</evidence>
<dbReference type="AlphaFoldDB" id="A0A169PHH1"/>
<dbReference type="GO" id="GO:0016491">
    <property type="term" value="F:oxidoreductase activity"/>
    <property type="evidence" value="ECO:0007669"/>
    <property type="project" value="UniProtKB-KW"/>
</dbReference>
<dbReference type="Gene3D" id="3.50.50.60">
    <property type="entry name" value="FAD/NAD(P)-binding domain"/>
    <property type="match status" value="2"/>
</dbReference>
<organism evidence="3 4">
    <name type="scientific">Streptomyces laurentii</name>
    <dbReference type="NCBI Taxonomy" id="39478"/>
    <lineage>
        <taxon>Bacteria</taxon>
        <taxon>Bacillati</taxon>
        <taxon>Actinomycetota</taxon>
        <taxon>Actinomycetes</taxon>
        <taxon>Kitasatosporales</taxon>
        <taxon>Streptomycetaceae</taxon>
        <taxon>Streptomyces</taxon>
    </lineage>
</organism>
<dbReference type="GO" id="GO:0005737">
    <property type="term" value="C:cytoplasm"/>
    <property type="evidence" value="ECO:0007669"/>
    <property type="project" value="TreeGrafter"/>
</dbReference>
<evidence type="ECO:0000256" key="1">
    <source>
        <dbReference type="ARBA" id="ARBA00023002"/>
    </source>
</evidence>
<evidence type="ECO:0000259" key="2">
    <source>
        <dbReference type="Pfam" id="PF01266"/>
    </source>
</evidence>
<dbReference type="Gene3D" id="3.30.9.10">
    <property type="entry name" value="D-Amino Acid Oxidase, subunit A, domain 2"/>
    <property type="match status" value="1"/>
</dbReference>
<reference evidence="3 4" key="1">
    <citation type="journal article" date="2016" name="Genome Announc.">
        <title>Complete Genome Sequence of Thiostrepton-Producing Streptomyces laurentii ATCC 31255.</title>
        <authorList>
            <person name="Doi K."/>
            <person name="Fujino Y."/>
            <person name="Nagayoshi Y."/>
            <person name="Ohshima T."/>
            <person name="Ogata S."/>
        </authorList>
    </citation>
    <scope>NUCLEOTIDE SEQUENCE [LARGE SCALE GENOMIC DNA]</scope>
    <source>
        <strain evidence="3 4">ATCC 31255</strain>
    </source>
</reference>
<dbReference type="Proteomes" id="UP000217676">
    <property type="component" value="Chromosome"/>
</dbReference>
<evidence type="ECO:0000313" key="3">
    <source>
        <dbReference type="EMBL" id="BAU87838.1"/>
    </source>
</evidence>
<gene>
    <name evidence="3" type="ORF">SLA_6972</name>
</gene>
<dbReference type="KEGG" id="slau:SLA_6972"/>
<feature type="domain" description="FAD dependent oxidoreductase" evidence="2">
    <location>
        <begin position="148"/>
        <end position="574"/>
    </location>
</feature>
<dbReference type="PANTHER" id="PTHR13847">
    <property type="entry name" value="SARCOSINE DEHYDROGENASE-RELATED"/>
    <property type="match status" value="1"/>
</dbReference>
<sequence>MKILLTLPGPDLASTDFLRSGTVVHVPAADSAPDDALLAALLRHGARALITTRRPADTLLCAWAEHTAGPVHVAYVPSDVDPTSADPASQAPTRRPIHPAYPVHEFTLDGTGLDAIAGALARCERAAALARPVPAGTAPEAGGPREAFVIGAGVVGLVTALHLADHGYRVTVVDRSPAPGTADWRAYGCTHGGDDARMFTLTEMDIYGNQDFRGEAPEWFRQPVEKHGWLALDPATLTPREQDWIEEFESVPSWLARGYNADVFSLTAEAGQEWTALRARFPRLFEDVALAEDILRVYADPDHFRASLERHHALGAVLRRLSAAELAREYPALAAPARSGTLVGGILVPGFTVNVHRFAERAIELLTGLGARFHWDTPVTGVRRGADGAVTGFDCAIPVPAHAHVVASPGVDGAALLHGTPCEGRIHGVIGGWARVENRAPALRTSLKVARRGHVTEDANVTVARDGDGREILIVGSGYGYTGAAGEPEERQLAALRAGIADTVERLFGESDEPDASSRPSDNYGFKYCVRPWTATSLGLYHAEPLGPGGALYVVTGGHNTGGFAQAPVTARAVLASLRGDPHPMHTLYHPERYPSFATGA</sequence>
<dbReference type="InterPro" id="IPR036188">
    <property type="entry name" value="FAD/NAD-bd_sf"/>
</dbReference>
<dbReference type="PANTHER" id="PTHR13847:SF289">
    <property type="entry name" value="GLYCINE OXIDASE"/>
    <property type="match status" value="1"/>
</dbReference>
<accession>A0A169PHH1</accession>
<dbReference type="EMBL" id="AP017424">
    <property type="protein sequence ID" value="BAU87838.1"/>
    <property type="molecule type" value="Genomic_DNA"/>
</dbReference>
<keyword evidence="1" id="KW-0560">Oxidoreductase</keyword>